<sequence length="112" mass="12641">MVQRMTALQHACGAGDIMAQQKQCMRDLDRNMAECYAKVGLNETLFRNPDGSSQVRGAIIGANEQSTRHYCRIRVEHLGCDIEAWKTKCTDASVGLKNEYEFIHFTSSKLEI</sequence>
<gene>
    <name evidence="1" type="ORF">KUTeg_002229</name>
</gene>
<name>A0ABQ9FV45_TEGGR</name>
<accession>A0ABQ9FV45</accession>
<proteinExistence type="predicted"/>
<protein>
    <submittedName>
        <fullName evidence="1">Uncharacterized protein</fullName>
    </submittedName>
</protein>
<evidence type="ECO:0000313" key="2">
    <source>
        <dbReference type="Proteomes" id="UP001217089"/>
    </source>
</evidence>
<organism evidence="1 2">
    <name type="scientific">Tegillarca granosa</name>
    <name type="common">Malaysian cockle</name>
    <name type="synonym">Anadara granosa</name>
    <dbReference type="NCBI Taxonomy" id="220873"/>
    <lineage>
        <taxon>Eukaryota</taxon>
        <taxon>Metazoa</taxon>
        <taxon>Spiralia</taxon>
        <taxon>Lophotrochozoa</taxon>
        <taxon>Mollusca</taxon>
        <taxon>Bivalvia</taxon>
        <taxon>Autobranchia</taxon>
        <taxon>Pteriomorphia</taxon>
        <taxon>Arcoida</taxon>
        <taxon>Arcoidea</taxon>
        <taxon>Arcidae</taxon>
        <taxon>Tegillarca</taxon>
    </lineage>
</organism>
<dbReference type="Proteomes" id="UP001217089">
    <property type="component" value="Unassembled WGS sequence"/>
</dbReference>
<dbReference type="EMBL" id="JARBDR010000141">
    <property type="protein sequence ID" value="KAJ8320642.1"/>
    <property type="molecule type" value="Genomic_DNA"/>
</dbReference>
<keyword evidence="2" id="KW-1185">Reference proteome</keyword>
<comment type="caution">
    <text evidence="1">The sequence shown here is derived from an EMBL/GenBank/DDBJ whole genome shotgun (WGS) entry which is preliminary data.</text>
</comment>
<reference evidence="1 2" key="1">
    <citation type="submission" date="2022-12" db="EMBL/GenBank/DDBJ databases">
        <title>Chromosome-level genome of Tegillarca granosa.</title>
        <authorList>
            <person name="Kim J."/>
        </authorList>
    </citation>
    <scope>NUCLEOTIDE SEQUENCE [LARGE SCALE GENOMIC DNA]</scope>
    <source>
        <strain evidence="1">Teg-2019</strain>
        <tissue evidence="1">Adductor muscle</tissue>
    </source>
</reference>
<evidence type="ECO:0000313" key="1">
    <source>
        <dbReference type="EMBL" id="KAJ8320642.1"/>
    </source>
</evidence>